<dbReference type="OMA" id="WTHFIPN"/>
<name>A0A226EL77_FOLCA</name>
<dbReference type="PANTHER" id="PTHR10185:SF17">
    <property type="entry name" value="GM01519P-RELATED"/>
    <property type="match status" value="1"/>
</dbReference>
<dbReference type="AlphaFoldDB" id="A0A226EL77"/>
<dbReference type="PROSITE" id="PS50035">
    <property type="entry name" value="PLD"/>
    <property type="match status" value="2"/>
</dbReference>
<dbReference type="Pfam" id="PF13918">
    <property type="entry name" value="PLDc_3"/>
    <property type="match status" value="1"/>
</dbReference>
<protein>
    <submittedName>
        <fullName evidence="4">Phospholipase D3</fullName>
    </submittedName>
</protein>
<comment type="caution">
    <text evidence="4">The sequence shown here is derived from an EMBL/GenBank/DDBJ whole genome shotgun (WGS) entry which is preliminary data.</text>
</comment>
<feature type="region of interest" description="Disordered" evidence="2">
    <location>
        <begin position="1"/>
        <end position="25"/>
    </location>
</feature>
<dbReference type="STRING" id="158441.A0A226EL77"/>
<evidence type="ECO:0000313" key="5">
    <source>
        <dbReference type="Proteomes" id="UP000198287"/>
    </source>
</evidence>
<dbReference type="Gene3D" id="3.30.870.10">
    <property type="entry name" value="Endonuclease Chain A"/>
    <property type="match status" value="2"/>
</dbReference>
<accession>A0A226EL77</accession>
<dbReference type="PANTHER" id="PTHR10185">
    <property type="entry name" value="PHOSPHOLIPASE D - RELATED"/>
    <property type="match status" value="1"/>
</dbReference>
<evidence type="ECO:0000259" key="3">
    <source>
        <dbReference type="PROSITE" id="PS50035"/>
    </source>
</evidence>
<dbReference type="CDD" id="cd09106">
    <property type="entry name" value="PLDc_vPLD3_4_5_like_1"/>
    <property type="match status" value="1"/>
</dbReference>
<dbReference type="SUPFAM" id="SSF56024">
    <property type="entry name" value="Phospholipase D/nuclease"/>
    <property type="match status" value="2"/>
</dbReference>
<keyword evidence="5" id="KW-1185">Reference proteome</keyword>
<reference evidence="4 5" key="1">
    <citation type="submission" date="2015-12" db="EMBL/GenBank/DDBJ databases">
        <title>The genome of Folsomia candida.</title>
        <authorList>
            <person name="Faddeeva A."/>
            <person name="Derks M.F."/>
            <person name="Anvar Y."/>
            <person name="Smit S."/>
            <person name="Van Straalen N."/>
            <person name="Roelofs D."/>
        </authorList>
    </citation>
    <scope>NUCLEOTIDE SEQUENCE [LARGE SCALE GENOMIC DNA]</scope>
    <source>
        <strain evidence="4 5">VU population</strain>
        <tissue evidence="4">Whole body</tissue>
    </source>
</reference>
<dbReference type="EMBL" id="LNIX01000003">
    <property type="protein sequence ID" value="OXA58455.1"/>
    <property type="molecule type" value="Genomic_DNA"/>
</dbReference>
<dbReference type="Pfam" id="PF00614">
    <property type="entry name" value="PLDc"/>
    <property type="match status" value="1"/>
</dbReference>
<dbReference type="SMART" id="SM00155">
    <property type="entry name" value="PLDc"/>
    <property type="match status" value="2"/>
</dbReference>
<evidence type="ECO:0000256" key="2">
    <source>
        <dbReference type="SAM" id="MobiDB-lite"/>
    </source>
</evidence>
<feature type="domain" description="PLD phosphodiesterase" evidence="3">
    <location>
        <begin position="246"/>
        <end position="273"/>
    </location>
</feature>
<dbReference type="GO" id="GO:0003824">
    <property type="term" value="F:catalytic activity"/>
    <property type="evidence" value="ECO:0007669"/>
    <property type="project" value="InterPro"/>
</dbReference>
<dbReference type="CDD" id="cd09107">
    <property type="entry name" value="PLDc_vPLD3_4_5_like_2"/>
    <property type="match status" value="1"/>
</dbReference>
<organism evidence="4 5">
    <name type="scientific">Folsomia candida</name>
    <name type="common">Springtail</name>
    <dbReference type="NCBI Taxonomy" id="158441"/>
    <lineage>
        <taxon>Eukaryota</taxon>
        <taxon>Metazoa</taxon>
        <taxon>Ecdysozoa</taxon>
        <taxon>Arthropoda</taxon>
        <taxon>Hexapoda</taxon>
        <taxon>Collembola</taxon>
        <taxon>Entomobryomorpha</taxon>
        <taxon>Isotomoidea</taxon>
        <taxon>Isotomidae</taxon>
        <taxon>Proisotominae</taxon>
        <taxon>Folsomia</taxon>
    </lineage>
</organism>
<dbReference type="Proteomes" id="UP000198287">
    <property type="component" value="Unassembled WGS sequence"/>
</dbReference>
<evidence type="ECO:0000256" key="1">
    <source>
        <dbReference type="ARBA" id="ARBA00008664"/>
    </source>
</evidence>
<proteinExistence type="inferred from homology"/>
<dbReference type="InterPro" id="IPR001736">
    <property type="entry name" value="PLipase_D/transphosphatidylase"/>
</dbReference>
<sequence>MPMFSLDFGVRKDSSKSSFSRSSIDSIDSLSGSLKKSFGQPHYKSAVEASGKLDFGELELELHDARYMLRGYKEKNQCEGWCKPSCIPITIILILIILVVVLSLIDQNQIENATREQIRLKKDWAKCRKECRLDLLESIPEGLTFNSTTTHSSTYSGWVQLLELAKESIEIGSFYWNLVDDSIAPEYTEEGRDIYQRLLEAGTTRGIKIKIAQNIASDQYPNLDTLNLKNAKAAEVRSLDFDRLVGSGVLHTKMWVVDRTHVYVGSANFDWKSLTQVKELGILATNCTCFAKDLGKVFDVYWKLGENNSKVPDKWPSSYATIYNKDNPMDISFNGEKYSSYLSSAPSQFNPKGRTFDLDAIQDVITNATKFIDIAVMDYSPSLLYSHPPKFWPIIDNALRSAAIDRGVSVRLLISQWDHTRNSTYKFLKSLQDINNVYQNVDVQVKLFKVPATPAQKLIPFARVNHNKYMVTDNSAFIGTSNWSGDYFTGTAGVGFVVTRNNKSDVDSDNDIRSQVAQIFKRDWNSDYAKYL</sequence>
<evidence type="ECO:0000313" key="4">
    <source>
        <dbReference type="EMBL" id="OXA58455.1"/>
    </source>
</evidence>
<comment type="similarity">
    <text evidence="1">Belongs to the phospholipase D family.</text>
</comment>
<dbReference type="InterPro" id="IPR050874">
    <property type="entry name" value="Diverse_PLD-related"/>
</dbReference>
<dbReference type="OrthoDB" id="1923775at2759"/>
<dbReference type="InterPro" id="IPR032803">
    <property type="entry name" value="PLDc_3"/>
</dbReference>
<feature type="domain" description="PLD phosphodiesterase" evidence="3">
    <location>
        <begin position="461"/>
        <end position="487"/>
    </location>
</feature>
<feature type="compositionally biased region" description="Low complexity" evidence="2">
    <location>
        <begin position="16"/>
        <end position="25"/>
    </location>
</feature>
<gene>
    <name evidence="4" type="ORF">Fcan01_06428</name>
</gene>